<dbReference type="InterPro" id="IPR017853">
    <property type="entry name" value="GH"/>
</dbReference>
<dbReference type="EMBL" id="JADOXO010000047">
    <property type="protein sequence ID" value="KAF9817083.1"/>
    <property type="molecule type" value="Genomic_DNA"/>
</dbReference>
<sequence>MLLHAVASGLALAAPIVAQQIYDIWSTTWQRDNLFTYKNLNPNPINFVSPGSTGTSDIVVTDSTVYQQMIGFGAALTDSSAKLLSELKSTDSDTYWDLLNLLFDPTDGGSGAGFTYLRIPLGASDFSASVYSFDDVSGDTSLSSFNINNAPSYLFSTLQDIVGINSYLKIQITPWSPPGWMKDSGTMNGGKMYTSYASVYANYLLKCLQGYQSKGFSIWAISIQNEPQNSNPSYPTNLIDPYWEGQVATQLRSLMNENGFSDTIIIGYDHNWDDAGEYPVELMEDAAAAFDGVSFHCYAGSVSDQETFYNAYPSKNIYFTECTGEFNSDWWSDIKWYLNNIFIGSVNYYSRNAAMWNLVLDGEGNPKTPGTTSCGGSDPCRGVVTVNSNGTYHLNQEFYAIAQASKAILPKDSGGPFGQRIEVAVNGNQNLVVSAFVTHRVSSSDWLRYSLVVLNQNDDNNGSWDPVNIEATIEFRGQQATYTFPVGVTTFWWYAASE</sequence>
<evidence type="ECO:0000256" key="1">
    <source>
        <dbReference type="ARBA" id="ARBA00005382"/>
    </source>
</evidence>
<evidence type="ECO:0000256" key="2">
    <source>
        <dbReference type="ARBA" id="ARBA00022729"/>
    </source>
</evidence>
<keyword evidence="2 5" id="KW-0732">Signal</keyword>
<dbReference type="PANTHER" id="PTHR11069">
    <property type="entry name" value="GLUCOSYLCERAMIDASE"/>
    <property type="match status" value="1"/>
</dbReference>
<accession>A0A8H7U3R4</accession>
<feature type="domain" description="Glycosyl hydrolase family 30 TIM-barrel" evidence="6">
    <location>
        <begin position="71"/>
        <end position="406"/>
    </location>
</feature>
<proteinExistence type="inferred from homology"/>
<dbReference type="AlphaFoldDB" id="A0A8H7U3R4"/>
<dbReference type="InterPro" id="IPR033453">
    <property type="entry name" value="Glyco_hydro_30_TIM-barrel"/>
</dbReference>
<dbReference type="GO" id="GO:0006680">
    <property type="term" value="P:glucosylceramide catabolic process"/>
    <property type="evidence" value="ECO:0007669"/>
    <property type="project" value="TreeGrafter"/>
</dbReference>
<evidence type="ECO:0000313" key="8">
    <source>
        <dbReference type="Proteomes" id="UP000639403"/>
    </source>
</evidence>
<dbReference type="Gene3D" id="2.60.40.1180">
    <property type="entry name" value="Golgi alpha-mannosidase II"/>
    <property type="match status" value="1"/>
</dbReference>
<evidence type="ECO:0000256" key="4">
    <source>
        <dbReference type="RuleBase" id="RU361188"/>
    </source>
</evidence>
<dbReference type="InterPro" id="IPR001139">
    <property type="entry name" value="Glyco_hydro_30"/>
</dbReference>
<gene>
    <name evidence="7" type="ORF">IEO21_03665</name>
</gene>
<comment type="caution">
    <text evidence="7">The sequence shown here is derived from an EMBL/GenBank/DDBJ whole genome shotgun (WGS) entry which is preliminary data.</text>
</comment>
<organism evidence="7 8">
    <name type="scientific">Rhodonia placenta</name>
    <dbReference type="NCBI Taxonomy" id="104341"/>
    <lineage>
        <taxon>Eukaryota</taxon>
        <taxon>Fungi</taxon>
        <taxon>Dikarya</taxon>
        <taxon>Basidiomycota</taxon>
        <taxon>Agaricomycotina</taxon>
        <taxon>Agaricomycetes</taxon>
        <taxon>Polyporales</taxon>
        <taxon>Adustoporiaceae</taxon>
        <taxon>Rhodonia</taxon>
    </lineage>
</organism>
<keyword evidence="4" id="KW-0326">Glycosidase</keyword>
<dbReference type="GO" id="GO:0004348">
    <property type="term" value="F:glucosylceramidase activity"/>
    <property type="evidence" value="ECO:0007669"/>
    <property type="project" value="InterPro"/>
</dbReference>
<reference evidence="7" key="2">
    <citation type="journal article" name="Front. Microbiol.">
        <title>Degradative Capacity of Two Strains of Rhodonia placenta: From Phenotype to Genotype.</title>
        <authorList>
            <person name="Kolle M."/>
            <person name="Horta M.A.C."/>
            <person name="Nowrousian M."/>
            <person name="Ohm R.A."/>
            <person name="Benz J.P."/>
            <person name="Pilgard A."/>
        </authorList>
    </citation>
    <scope>NUCLEOTIDE SEQUENCE</scope>
    <source>
        <strain evidence="7">FPRL280</strain>
    </source>
</reference>
<dbReference type="Pfam" id="PF02055">
    <property type="entry name" value="Glyco_hydro_30"/>
    <property type="match status" value="1"/>
</dbReference>
<protein>
    <recommendedName>
        <fullName evidence="6">Glycosyl hydrolase family 30 TIM-barrel domain-containing protein</fullName>
    </recommendedName>
</protein>
<dbReference type="SUPFAM" id="SSF51445">
    <property type="entry name" value="(Trans)glycosidases"/>
    <property type="match status" value="1"/>
</dbReference>
<dbReference type="Proteomes" id="UP000639403">
    <property type="component" value="Unassembled WGS sequence"/>
</dbReference>
<evidence type="ECO:0000313" key="7">
    <source>
        <dbReference type="EMBL" id="KAF9817083.1"/>
    </source>
</evidence>
<evidence type="ECO:0000259" key="6">
    <source>
        <dbReference type="Pfam" id="PF02055"/>
    </source>
</evidence>
<reference evidence="7" key="1">
    <citation type="submission" date="2020-11" db="EMBL/GenBank/DDBJ databases">
        <authorList>
            <person name="Koelle M."/>
            <person name="Horta M.A.C."/>
            <person name="Nowrousian M."/>
            <person name="Ohm R.A."/>
            <person name="Benz P."/>
            <person name="Pilgard A."/>
        </authorList>
    </citation>
    <scope>NUCLEOTIDE SEQUENCE</scope>
    <source>
        <strain evidence="7">FPRL280</strain>
    </source>
</reference>
<dbReference type="InterPro" id="IPR013780">
    <property type="entry name" value="Glyco_hydro_b"/>
</dbReference>
<dbReference type="GO" id="GO:0016020">
    <property type="term" value="C:membrane"/>
    <property type="evidence" value="ECO:0007669"/>
    <property type="project" value="GOC"/>
</dbReference>
<name>A0A8H7U3R4_9APHY</name>
<feature type="signal peptide" evidence="5">
    <location>
        <begin position="1"/>
        <end position="18"/>
    </location>
</feature>
<comment type="similarity">
    <text evidence="1 4">Belongs to the glycosyl hydrolase 30 family.</text>
</comment>
<feature type="chain" id="PRO_5034075705" description="Glycosyl hydrolase family 30 TIM-barrel domain-containing protein" evidence="5">
    <location>
        <begin position="19"/>
        <end position="498"/>
    </location>
</feature>
<evidence type="ECO:0000256" key="5">
    <source>
        <dbReference type="SAM" id="SignalP"/>
    </source>
</evidence>
<evidence type="ECO:0000256" key="3">
    <source>
        <dbReference type="ARBA" id="ARBA00022801"/>
    </source>
</evidence>
<dbReference type="PANTHER" id="PTHR11069:SF23">
    <property type="entry name" value="LYSOSOMAL ACID GLUCOSYLCERAMIDASE"/>
    <property type="match status" value="1"/>
</dbReference>
<keyword evidence="3 4" id="KW-0378">Hydrolase</keyword>
<dbReference type="Gene3D" id="3.20.20.80">
    <property type="entry name" value="Glycosidases"/>
    <property type="match status" value="1"/>
</dbReference>